<evidence type="ECO:0000313" key="6">
    <source>
        <dbReference type="EMBL" id="MDW5598612.1"/>
    </source>
</evidence>
<proteinExistence type="predicted"/>
<dbReference type="InterPro" id="IPR001647">
    <property type="entry name" value="HTH_TetR"/>
</dbReference>
<evidence type="ECO:0000256" key="2">
    <source>
        <dbReference type="ARBA" id="ARBA00023125"/>
    </source>
</evidence>
<dbReference type="Gene3D" id="1.10.10.60">
    <property type="entry name" value="Homeodomain-like"/>
    <property type="match status" value="1"/>
</dbReference>
<organism evidence="6 7">
    <name type="scientific">Conexibacter stalactiti</name>
    <dbReference type="NCBI Taxonomy" id="1940611"/>
    <lineage>
        <taxon>Bacteria</taxon>
        <taxon>Bacillati</taxon>
        <taxon>Actinomycetota</taxon>
        <taxon>Thermoleophilia</taxon>
        <taxon>Solirubrobacterales</taxon>
        <taxon>Conexibacteraceae</taxon>
        <taxon>Conexibacter</taxon>
    </lineage>
</organism>
<name>A0ABU4I0Y0_9ACTN</name>
<dbReference type="Proteomes" id="UP001284601">
    <property type="component" value="Unassembled WGS sequence"/>
</dbReference>
<feature type="domain" description="HTH tetR-type" evidence="5">
    <location>
        <begin position="15"/>
        <end position="75"/>
    </location>
</feature>
<dbReference type="PRINTS" id="PR00455">
    <property type="entry name" value="HTHTETR"/>
</dbReference>
<dbReference type="PANTHER" id="PTHR30055:SF234">
    <property type="entry name" value="HTH-TYPE TRANSCRIPTIONAL REGULATOR BETI"/>
    <property type="match status" value="1"/>
</dbReference>
<feature type="DNA-binding region" description="H-T-H motif" evidence="4">
    <location>
        <begin position="38"/>
        <end position="57"/>
    </location>
</feature>
<gene>
    <name evidence="6" type="ORF">R7226_29900</name>
</gene>
<keyword evidence="1" id="KW-0805">Transcription regulation</keyword>
<dbReference type="InterPro" id="IPR050109">
    <property type="entry name" value="HTH-type_TetR-like_transc_reg"/>
</dbReference>
<evidence type="ECO:0000313" key="7">
    <source>
        <dbReference type="Proteomes" id="UP001284601"/>
    </source>
</evidence>
<dbReference type="SUPFAM" id="SSF46689">
    <property type="entry name" value="Homeodomain-like"/>
    <property type="match status" value="1"/>
</dbReference>
<evidence type="ECO:0000256" key="3">
    <source>
        <dbReference type="ARBA" id="ARBA00023163"/>
    </source>
</evidence>
<keyword evidence="2 4" id="KW-0238">DNA-binding</keyword>
<evidence type="ECO:0000259" key="5">
    <source>
        <dbReference type="PROSITE" id="PS50977"/>
    </source>
</evidence>
<keyword evidence="7" id="KW-1185">Reference proteome</keyword>
<protein>
    <submittedName>
        <fullName evidence="6">Helix-turn-helix domain-containing protein</fullName>
    </submittedName>
</protein>
<reference evidence="7" key="1">
    <citation type="submission" date="2023-07" db="EMBL/GenBank/DDBJ databases">
        <title>Conexibacter stalactiti sp. nov., isolated from stalactites in a lava cave and emended description of the genus Conexibacter.</title>
        <authorList>
            <person name="Lee S.D."/>
        </authorList>
    </citation>
    <scope>NUCLEOTIDE SEQUENCE [LARGE SCALE GENOMIC DNA]</scope>
    <source>
        <strain evidence="7">KCTC 39840</strain>
    </source>
</reference>
<dbReference type="Gene3D" id="1.10.357.10">
    <property type="entry name" value="Tetracycline Repressor, domain 2"/>
    <property type="match status" value="1"/>
</dbReference>
<accession>A0ABU4I0Y0</accession>
<keyword evidence="3" id="KW-0804">Transcription</keyword>
<reference evidence="6 7" key="2">
    <citation type="submission" date="2023-10" db="EMBL/GenBank/DDBJ databases">
        <authorList>
            <person name="Han X.F."/>
        </authorList>
    </citation>
    <scope>NUCLEOTIDE SEQUENCE [LARGE SCALE GENOMIC DNA]</scope>
    <source>
        <strain evidence="6 7">KCTC 39840</strain>
    </source>
</reference>
<sequence>MTGQKPEGLRERKKRATYDAIAATARRLFAAHGFDAVTVAEIAVAAGVSEKTVFNHFATKEDLVFAGGDTRLAQLRRDIAQRPPGTAVLDVFRANSEEMLDDVAAGESEDSLVVPRIVRGSPALQERLAVGWEREAAALVAVFAEATGADDDDLVPAVVARTLASALITIFRVVFAGLLAGEDPQQLAARLRPQVARAYDQLAAGLGDYAVAGPAADSAP</sequence>
<evidence type="ECO:0000256" key="1">
    <source>
        <dbReference type="ARBA" id="ARBA00023015"/>
    </source>
</evidence>
<dbReference type="EMBL" id="JAWSTH010000157">
    <property type="protein sequence ID" value="MDW5598612.1"/>
    <property type="molecule type" value="Genomic_DNA"/>
</dbReference>
<evidence type="ECO:0000256" key="4">
    <source>
        <dbReference type="PROSITE-ProRule" id="PRU00335"/>
    </source>
</evidence>
<comment type="caution">
    <text evidence="6">The sequence shown here is derived from an EMBL/GenBank/DDBJ whole genome shotgun (WGS) entry which is preliminary data.</text>
</comment>
<dbReference type="InterPro" id="IPR009057">
    <property type="entry name" value="Homeodomain-like_sf"/>
</dbReference>
<dbReference type="PROSITE" id="PS50977">
    <property type="entry name" value="HTH_TETR_2"/>
    <property type="match status" value="1"/>
</dbReference>
<dbReference type="RefSeq" id="WP_318601149.1">
    <property type="nucleotide sequence ID" value="NZ_JAWSTH010000157.1"/>
</dbReference>
<dbReference type="PANTHER" id="PTHR30055">
    <property type="entry name" value="HTH-TYPE TRANSCRIPTIONAL REGULATOR RUTR"/>
    <property type="match status" value="1"/>
</dbReference>
<dbReference type="Pfam" id="PF00440">
    <property type="entry name" value="TetR_N"/>
    <property type="match status" value="1"/>
</dbReference>